<sequence length="734" mass="79835">MHRDLLDALTAGELRPLREWLARHQVETGRIAELPQWDAGHPDAQRPGRRADGISVTAATISDQWPKAAAAPGGVPMLLLFVLISVEAEWNISYYFQPLQDTLQGAAQCMRDHGEPLSAPDRWAGQAVLSLMDSLAAQIDAENAMITGQLAAHEAALNAAASAAGEAAGPARGAAAEYPDLSGYLIRRAADYETYNDAVARAVRGLRRFLAAGEALDTTIAELEAIEMGGSVADPVSLSELRAHRLSLASLNDRRNEPWLRIDHGKIVYLYPFAVRGVTPQQVVDQVSLRGSRWRLGGVEAVSVNSSLNLDDVWNGSDAFSRRYGGALAELPDVLIEDADRRLLGRAQAEVRFSRLGNHYVRFTLEMVDVTPNQLYSMMLRGAPEYGAVRITFDSGDRTWRRLSDLAAALEEDVCARLLESEPQALVSPGTFHVVVAVNAASTTQGPVGPSRYEVRSARELLVSMGAQVLTNPVTHLIGSVAEWGRYTGQGDLAGAITGLTGDMVIRTSNTTVINAPGTATFTQGTQGSVVEFAASLHGLFAGWSLELVDYYHRVGEFRDRVDTVGREQADSAATLRALAGELEAEKARLNDFAITIRSTIALIRSPSLLSSPVVADMLRLVLDNSDFERRVRELNTMIEEIGQDQLGTSIERLAKQREEYEVLEEHRRQARQRAKLEVFLAVIAAAGMSGLIQVLQAGFFQSADAATWALVGVSVIFAIAALFGFLFWPKRSR</sequence>
<dbReference type="Proteomes" id="UP001049518">
    <property type="component" value="Chromosome"/>
</dbReference>
<feature type="transmembrane region" description="Helical" evidence="2">
    <location>
        <begin position="679"/>
        <end position="700"/>
    </location>
</feature>
<proteinExistence type="predicted"/>
<gene>
    <name evidence="3" type="ORF">AGRA3207_007319</name>
</gene>
<protein>
    <submittedName>
        <fullName evidence="3">Uncharacterized protein</fullName>
    </submittedName>
</protein>
<keyword evidence="2" id="KW-1133">Transmembrane helix</keyword>
<evidence type="ECO:0000313" key="3">
    <source>
        <dbReference type="EMBL" id="QXJ25770.1"/>
    </source>
</evidence>
<dbReference type="EMBL" id="CP059572">
    <property type="protein sequence ID" value="QXJ25770.1"/>
    <property type="molecule type" value="Genomic_DNA"/>
</dbReference>
<evidence type="ECO:0000313" key="4">
    <source>
        <dbReference type="Proteomes" id="UP001049518"/>
    </source>
</evidence>
<reference evidence="3" key="1">
    <citation type="submission" date="2020-07" db="EMBL/GenBank/DDBJ databases">
        <authorList>
            <person name="Tarantini F.S."/>
            <person name="Hong K.W."/>
            <person name="Chan K.G."/>
        </authorList>
    </citation>
    <scope>NUCLEOTIDE SEQUENCE</scope>
    <source>
        <strain evidence="3">32-07</strain>
    </source>
</reference>
<evidence type="ECO:0000256" key="2">
    <source>
        <dbReference type="SAM" id="Phobius"/>
    </source>
</evidence>
<keyword evidence="2" id="KW-0812">Transmembrane</keyword>
<keyword evidence="2" id="KW-0472">Membrane</keyword>
<accession>A0ABX8R3Z8</accession>
<feature type="transmembrane region" description="Helical" evidence="2">
    <location>
        <begin position="706"/>
        <end position="729"/>
    </location>
</feature>
<name>A0ABX8R3Z8_9ACTN</name>
<evidence type="ECO:0000256" key="1">
    <source>
        <dbReference type="SAM" id="Coils"/>
    </source>
</evidence>
<keyword evidence="1" id="KW-0175">Coiled coil</keyword>
<dbReference type="RefSeq" id="WP_231331953.1">
    <property type="nucleotide sequence ID" value="NZ_CP059572.1"/>
</dbReference>
<organism evidence="3 4">
    <name type="scientific">Actinomadura graeca</name>
    <dbReference type="NCBI Taxonomy" id="2750812"/>
    <lineage>
        <taxon>Bacteria</taxon>
        <taxon>Bacillati</taxon>
        <taxon>Actinomycetota</taxon>
        <taxon>Actinomycetes</taxon>
        <taxon>Streptosporangiales</taxon>
        <taxon>Thermomonosporaceae</taxon>
        <taxon>Actinomadura</taxon>
    </lineage>
</organism>
<keyword evidence="4" id="KW-1185">Reference proteome</keyword>
<feature type="coiled-coil region" evidence="1">
    <location>
        <begin position="625"/>
        <end position="674"/>
    </location>
</feature>